<evidence type="ECO:0000313" key="3">
    <source>
        <dbReference type="Proteomes" id="UP001495910"/>
    </source>
</evidence>
<feature type="region of interest" description="Disordered" evidence="1">
    <location>
        <begin position="1"/>
        <end position="87"/>
    </location>
</feature>
<dbReference type="Proteomes" id="UP001495910">
    <property type="component" value="Unassembled WGS sequence"/>
</dbReference>
<reference evidence="2 3" key="1">
    <citation type="submission" date="2024-02" db="EMBL/GenBank/DDBJ databases">
        <title>Draft genome sequence of Collimonas sp. strain H4R21, an effective mineral-weathering bacterial strain isolated from the beech rhizosphere.</title>
        <authorList>
            <person name="Morin E."/>
            <person name="Uroz S."/>
            <person name="Leveau J.H.J."/>
            <person name="Kumar R."/>
            <person name="Rey M.W."/>
            <person name="Pham J."/>
        </authorList>
    </citation>
    <scope>NUCLEOTIDE SEQUENCE [LARGE SCALE GENOMIC DNA]</scope>
    <source>
        <strain evidence="2 3">H4R21</strain>
    </source>
</reference>
<name>A0ABU9PP91_9BURK</name>
<evidence type="ECO:0000313" key="2">
    <source>
        <dbReference type="EMBL" id="MEM4985822.1"/>
    </source>
</evidence>
<feature type="compositionally biased region" description="Polar residues" evidence="1">
    <location>
        <begin position="44"/>
        <end position="53"/>
    </location>
</feature>
<proteinExistence type="predicted"/>
<accession>A0ABU9PP91</accession>
<evidence type="ECO:0008006" key="4">
    <source>
        <dbReference type="Google" id="ProtNLM"/>
    </source>
</evidence>
<gene>
    <name evidence="2" type="ORF">V8G57_00330</name>
</gene>
<keyword evidence="3" id="KW-1185">Reference proteome</keyword>
<protein>
    <recommendedName>
        <fullName evidence="4">Type III effector protein</fullName>
    </recommendedName>
</protein>
<organism evidence="2 3">
    <name type="scientific">Collimonas rhizosphaerae</name>
    <dbReference type="NCBI Taxonomy" id="3126357"/>
    <lineage>
        <taxon>Bacteria</taxon>
        <taxon>Pseudomonadati</taxon>
        <taxon>Pseudomonadota</taxon>
        <taxon>Betaproteobacteria</taxon>
        <taxon>Burkholderiales</taxon>
        <taxon>Oxalobacteraceae</taxon>
        <taxon>Collimonas</taxon>
    </lineage>
</organism>
<sequence>MPIRPNVGRGIPAITQTSAQEPPSTASSAAQENPPTERGRASGMSVQLSTLSDMSRVRRSRSELNLPRKTDAGVSLSRSFREPPASASAALLDSVVRSDDGRWSEESLAQSLASKGKAKLEERSGVIDLHTLPDMDSSAAPLTSEEIVASWLSKAELSNPRRRGEAELSSSASRAPPIGSSRRSVASLPSIAEQQDDRRDQQRTEPSTSSGARRNGSVKPRPEVLERQSGTLAAAAPQFSRGTVKDRFAQLVNIKKVPFTPPIRVEQWNLESTLEICQGWRNSQAGSPAIPELSRLMALNFERAHAGAIPEERRGQRLLPKGAGDDDYYREMIATFLKAAGIENSDEVLNSFKTTGTGALHRQPVMSSSTVGGAVSSIAQIAASSHPAAKTALSAVQLILTAVTAKLSFDSAELRMRNAGTEEIMPLGKADASPSAKTGPNVLGAAATLVWRLPKIRQCVQRMEKAQILLDAAKSRLAVVDISPAERLQAENDVRAAGGKLGIEYARFCLRNELKTDYKTASESAKIEYEGNKRYLGVSGASAAFSVTSTVLGILSHAVAATVTGGFSAVAVTAVALMYVGYQLSSGPSKDGESKAKRAIVALGKSLDLLGGNAARQQKERAQAYQIYIKEKRLWRRPEVRAQAKTRLLAALDDIARRDTTEHDVKPLANWTAYADYRQQMEAAAADPHAMQELEAAFTQAHQAEFKASTLADSWKTPYRMRLDSMGRILLGKSGKTMAALLKSAARTGQASSGRPERRTFVQAEIHAGLRADVKASLRDWISFELAQSNIKSVLSEGEGPAAEAGLQSAARALAAIRDGDAQALFTGDGRGQVEATELAKRLTAGEAERYSITNAGSATLAGVANTFGAAVSLGLNIKNEIKISHGIHVPKTYNDQNDARVFVQGTAPVTAPYISAERARFQKTSMAKLLGTLARDGDPVSLGLDIAEADPSAMDMSDPRIDVALDRLVDDLERLADLPDDIKLSIGGKSIATGKLSGTSNYFDWRYRQASAGTKARFQMRRTGMIVNNMHVPITSPISQLVAQIPLSVTRRAANRGQEMSHDVRDRLTGLTRQSSSIGPVDEGAAPAEAALKIQANI</sequence>
<dbReference type="RefSeq" id="WP_342827725.1">
    <property type="nucleotide sequence ID" value="NZ_JBANDC010000001.1"/>
</dbReference>
<evidence type="ECO:0000256" key="1">
    <source>
        <dbReference type="SAM" id="MobiDB-lite"/>
    </source>
</evidence>
<comment type="caution">
    <text evidence="2">The sequence shown here is derived from an EMBL/GenBank/DDBJ whole genome shotgun (WGS) entry which is preliminary data.</text>
</comment>
<dbReference type="EMBL" id="JBANDC010000001">
    <property type="protein sequence ID" value="MEM4985822.1"/>
    <property type="molecule type" value="Genomic_DNA"/>
</dbReference>
<feature type="compositionally biased region" description="Basic and acidic residues" evidence="1">
    <location>
        <begin position="60"/>
        <end position="71"/>
    </location>
</feature>
<feature type="region of interest" description="Disordered" evidence="1">
    <location>
        <begin position="156"/>
        <end position="238"/>
    </location>
</feature>
<feature type="compositionally biased region" description="Polar residues" evidence="1">
    <location>
        <begin position="14"/>
        <end position="34"/>
    </location>
</feature>